<proteinExistence type="predicted"/>
<accession>A0A177C4D3</accession>
<dbReference type="RefSeq" id="XP_018031952.1">
    <property type="nucleotide sequence ID" value="XM_018185576.1"/>
</dbReference>
<feature type="transmembrane region" description="Helical" evidence="1">
    <location>
        <begin position="163"/>
        <end position="188"/>
    </location>
</feature>
<evidence type="ECO:0000313" key="3">
    <source>
        <dbReference type="Proteomes" id="UP000077069"/>
    </source>
</evidence>
<reference evidence="2 3" key="1">
    <citation type="submission" date="2016-05" db="EMBL/GenBank/DDBJ databases">
        <title>Comparative analysis of secretome profiles of manganese(II)-oxidizing ascomycete fungi.</title>
        <authorList>
            <consortium name="DOE Joint Genome Institute"/>
            <person name="Zeiner C.A."/>
            <person name="Purvine S.O."/>
            <person name="Zink E.M."/>
            <person name="Wu S."/>
            <person name="Pasa-Tolic L."/>
            <person name="Chaput D.L."/>
            <person name="Haridas S."/>
            <person name="Grigoriev I.V."/>
            <person name="Santelli C.M."/>
            <person name="Hansel C.M."/>
        </authorList>
    </citation>
    <scope>NUCLEOTIDE SEQUENCE [LARGE SCALE GENOMIC DNA]</scope>
    <source>
        <strain evidence="2 3">AP3s5-JAC2a</strain>
    </source>
</reference>
<evidence type="ECO:0000256" key="1">
    <source>
        <dbReference type="SAM" id="Phobius"/>
    </source>
</evidence>
<dbReference type="Proteomes" id="UP000077069">
    <property type="component" value="Unassembled WGS sequence"/>
</dbReference>
<keyword evidence="1" id="KW-1133">Transmembrane helix</keyword>
<dbReference type="AlphaFoldDB" id="A0A177C4D3"/>
<protein>
    <submittedName>
        <fullName evidence="2">Uncharacterized protein</fullName>
    </submittedName>
</protein>
<dbReference type="EMBL" id="KV441557">
    <property type="protein sequence ID" value="OAG01587.1"/>
    <property type="molecule type" value="Genomic_DNA"/>
</dbReference>
<dbReference type="GeneID" id="28769062"/>
<gene>
    <name evidence="2" type="ORF">CC84DRAFT_202142</name>
</gene>
<keyword evidence="1" id="KW-0472">Membrane</keyword>
<keyword evidence="3" id="KW-1185">Reference proteome</keyword>
<name>A0A177C4D3_9PLEO</name>
<sequence>MRFGPSCILKMAEYGTARHQEQDYALADVFESAPTDRTLAPPRCICQCYRALPWTETSHIKSSSASTDSLPKATRIHQKYTAAIPNQSLQPHIRIPPRAVSSALYHSASESSLSTYSPLELSPLSSKSISRASSSTTVASLSAWDEDIDDGIDELAMPHFPIIVIWIFLLLEAAMLVLIVALTCIFVADVVEGFCTYGSLKVWEVKRVLDEIPQCT</sequence>
<evidence type="ECO:0000313" key="2">
    <source>
        <dbReference type="EMBL" id="OAG01587.1"/>
    </source>
</evidence>
<dbReference type="InParanoid" id="A0A177C4D3"/>
<keyword evidence="1" id="KW-0812">Transmembrane</keyword>
<organism evidence="2 3">
    <name type="scientific">Paraphaeosphaeria sporulosa</name>
    <dbReference type="NCBI Taxonomy" id="1460663"/>
    <lineage>
        <taxon>Eukaryota</taxon>
        <taxon>Fungi</taxon>
        <taxon>Dikarya</taxon>
        <taxon>Ascomycota</taxon>
        <taxon>Pezizomycotina</taxon>
        <taxon>Dothideomycetes</taxon>
        <taxon>Pleosporomycetidae</taxon>
        <taxon>Pleosporales</taxon>
        <taxon>Massarineae</taxon>
        <taxon>Didymosphaeriaceae</taxon>
        <taxon>Paraphaeosphaeria</taxon>
    </lineage>
</organism>